<name>A0A7W7YG85_9BACT</name>
<feature type="region of interest" description="Disordered" evidence="5">
    <location>
        <begin position="64"/>
        <end position="98"/>
    </location>
</feature>
<feature type="compositionally biased region" description="Basic and acidic residues" evidence="5">
    <location>
        <begin position="470"/>
        <end position="493"/>
    </location>
</feature>
<dbReference type="AlphaFoldDB" id="A0A7W7YG85"/>
<comment type="caution">
    <text evidence="8">The sequence shown here is derived from an EMBL/GenBank/DDBJ whole genome shotgun (WGS) entry which is preliminary data.</text>
</comment>
<dbReference type="InterPro" id="IPR050330">
    <property type="entry name" value="Bact_OuterMem_StrucFunc"/>
</dbReference>
<feature type="domain" description="OmpA-like" evidence="7">
    <location>
        <begin position="372"/>
        <end position="493"/>
    </location>
</feature>
<dbReference type="PANTHER" id="PTHR30329">
    <property type="entry name" value="STATOR ELEMENT OF FLAGELLAR MOTOR COMPLEX"/>
    <property type="match status" value="1"/>
</dbReference>
<evidence type="ECO:0000256" key="1">
    <source>
        <dbReference type="ARBA" id="ARBA00004442"/>
    </source>
</evidence>
<dbReference type="InterPro" id="IPR006665">
    <property type="entry name" value="OmpA-like"/>
</dbReference>
<dbReference type="EMBL" id="JACHIG010000021">
    <property type="protein sequence ID" value="MBB5035626.1"/>
    <property type="molecule type" value="Genomic_DNA"/>
</dbReference>
<dbReference type="Pfam" id="PF00691">
    <property type="entry name" value="OmpA"/>
    <property type="match status" value="1"/>
</dbReference>
<evidence type="ECO:0000259" key="7">
    <source>
        <dbReference type="PROSITE" id="PS51123"/>
    </source>
</evidence>
<dbReference type="SUPFAM" id="SSF103088">
    <property type="entry name" value="OmpA-like"/>
    <property type="match status" value="1"/>
</dbReference>
<dbReference type="Proteomes" id="UP000590740">
    <property type="component" value="Unassembled WGS sequence"/>
</dbReference>
<reference evidence="8 9" key="1">
    <citation type="submission" date="2020-08" db="EMBL/GenBank/DDBJ databases">
        <title>Genomic Encyclopedia of Type Strains, Phase IV (KMG-IV): sequencing the most valuable type-strain genomes for metagenomic binning, comparative biology and taxonomic classification.</title>
        <authorList>
            <person name="Goeker M."/>
        </authorList>
    </citation>
    <scope>NUCLEOTIDE SEQUENCE [LARGE SCALE GENOMIC DNA]</scope>
    <source>
        <strain evidence="8 9">DSM 12252</strain>
    </source>
</reference>
<dbReference type="Gene3D" id="3.30.1330.60">
    <property type="entry name" value="OmpA-like domain"/>
    <property type="match status" value="1"/>
</dbReference>
<dbReference type="GO" id="GO:0009279">
    <property type="term" value="C:cell outer membrane"/>
    <property type="evidence" value="ECO:0007669"/>
    <property type="project" value="UniProtKB-SubCell"/>
</dbReference>
<dbReference type="PANTHER" id="PTHR30329:SF21">
    <property type="entry name" value="LIPOPROTEIN YIAD-RELATED"/>
    <property type="match status" value="1"/>
</dbReference>
<keyword evidence="3" id="KW-0998">Cell outer membrane</keyword>
<comment type="subcellular location">
    <subcellularLocation>
        <location evidence="1">Cell outer membrane</location>
    </subcellularLocation>
</comment>
<gene>
    <name evidence="8" type="ORF">HNQ65_005239</name>
</gene>
<proteinExistence type="predicted"/>
<accession>A0A7W7YG85</accession>
<keyword evidence="6" id="KW-0812">Transmembrane</keyword>
<feature type="compositionally biased region" description="Pro residues" evidence="5">
    <location>
        <begin position="78"/>
        <end position="95"/>
    </location>
</feature>
<protein>
    <submittedName>
        <fullName evidence="8">Outer membrane protein OmpA-like peptidoglycan-associated protein</fullName>
    </submittedName>
</protein>
<evidence type="ECO:0000256" key="5">
    <source>
        <dbReference type="SAM" id="MobiDB-lite"/>
    </source>
</evidence>
<dbReference type="RefSeq" id="WP_221306302.1">
    <property type="nucleotide sequence ID" value="NZ_JACHIG010000021.1"/>
</dbReference>
<keyword evidence="6" id="KW-1133">Transmembrane helix</keyword>
<dbReference type="CDD" id="cd07185">
    <property type="entry name" value="OmpA_C-like"/>
    <property type="match status" value="1"/>
</dbReference>
<dbReference type="InterPro" id="IPR006664">
    <property type="entry name" value="OMP_bac"/>
</dbReference>
<keyword evidence="9" id="KW-1185">Reference proteome</keyword>
<dbReference type="InterPro" id="IPR036737">
    <property type="entry name" value="OmpA-like_sf"/>
</dbReference>
<evidence type="ECO:0000256" key="6">
    <source>
        <dbReference type="SAM" id="Phobius"/>
    </source>
</evidence>
<evidence type="ECO:0000256" key="4">
    <source>
        <dbReference type="PROSITE-ProRule" id="PRU00473"/>
    </source>
</evidence>
<keyword evidence="2 4" id="KW-0472">Membrane</keyword>
<feature type="transmembrane region" description="Helical" evidence="6">
    <location>
        <begin position="12"/>
        <end position="38"/>
    </location>
</feature>
<feature type="compositionally biased region" description="Low complexity" evidence="5">
    <location>
        <begin position="64"/>
        <end position="77"/>
    </location>
</feature>
<evidence type="ECO:0000256" key="3">
    <source>
        <dbReference type="ARBA" id="ARBA00023237"/>
    </source>
</evidence>
<dbReference type="PRINTS" id="PR01021">
    <property type="entry name" value="OMPADOMAIN"/>
</dbReference>
<evidence type="ECO:0000313" key="9">
    <source>
        <dbReference type="Proteomes" id="UP000590740"/>
    </source>
</evidence>
<feature type="region of interest" description="Disordered" evidence="5">
    <location>
        <begin position="452"/>
        <end position="493"/>
    </location>
</feature>
<organism evidence="8 9">
    <name type="scientific">Prosthecobacter vanneervenii</name>
    <dbReference type="NCBI Taxonomy" id="48466"/>
    <lineage>
        <taxon>Bacteria</taxon>
        <taxon>Pseudomonadati</taxon>
        <taxon>Verrucomicrobiota</taxon>
        <taxon>Verrucomicrobiia</taxon>
        <taxon>Verrucomicrobiales</taxon>
        <taxon>Verrucomicrobiaceae</taxon>
        <taxon>Prosthecobacter</taxon>
    </lineage>
</organism>
<evidence type="ECO:0000256" key="2">
    <source>
        <dbReference type="ARBA" id="ARBA00023136"/>
    </source>
</evidence>
<dbReference type="PROSITE" id="PS51123">
    <property type="entry name" value="OMPA_2"/>
    <property type="match status" value="1"/>
</dbReference>
<sequence>MHIPPRSHSVRSVFGGSLVPVLIVVAALALSTAIFFLFTKKKMEAQKDASAKAAEKTAAVAAAKAAPEAAKTTSPSTPVTPPPAPPPPPPKPAPPAFAFARPLDLGRQLMRSLSTGDFATAGKLASTSDAEQSESVAKLFEKLASMGYKPAGEDQAELLGLVEDRTRIALPFVMPGSQETVRIQLDLERDERMGWKVAKATLPKAMSSAIAAAPMPAPAAPPAASATPGSPATAAAPMKPIFGVDDGTDALAFASDFVRLLLKHDFAAARAYVDEKKVPAERLVGLCIVFEEGQYALNPAKPLIVTIANPEVSWVIAQVQSESLQQNTEFGVELKRADIAQPWKVAGLNLSDILGSFAKSASKLGVPYTPIVKNPKGGESLALYFEYDRAELHPRAQKQLEVISALMKADPSKKLRIAGHTDEKGADDYNIRLSRDRAEAVKKQLAALGVPADQVETTGLGKAQPLSPNKKSDGTDDPEGRSHNRRAEIYLDF</sequence>
<evidence type="ECO:0000313" key="8">
    <source>
        <dbReference type="EMBL" id="MBB5035626.1"/>
    </source>
</evidence>